<dbReference type="InterPro" id="IPR001173">
    <property type="entry name" value="Glyco_trans_2-like"/>
</dbReference>
<dbReference type="PANTHER" id="PTHR22916:SF3">
    <property type="entry name" value="UDP-GLCNAC:BETAGAL BETA-1,3-N-ACETYLGLUCOSAMINYLTRANSFERASE-LIKE PROTEIN 1"/>
    <property type="match status" value="1"/>
</dbReference>
<dbReference type="RefSeq" id="WP_247198066.1">
    <property type="nucleotide sequence ID" value="NZ_JALKCG010000001.1"/>
</dbReference>
<dbReference type="Gene3D" id="3.90.550.10">
    <property type="entry name" value="Spore Coat Polysaccharide Biosynthesis Protein SpsA, Chain A"/>
    <property type="match status" value="1"/>
</dbReference>
<feature type="domain" description="Glycosyltransferase 2-like" evidence="3">
    <location>
        <begin position="241"/>
        <end position="397"/>
    </location>
</feature>
<evidence type="ECO:0000256" key="1">
    <source>
        <dbReference type="SAM" id="MobiDB-lite"/>
    </source>
</evidence>
<feature type="region of interest" description="Disordered" evidence="1">
    <location>
        <begin position="494"/>
        <end position="513"/>
    </location>
</feature>
<dbReference type="SUPFAM" id="SSF53756">
    <property type="entry name" value="UDP-Glycosyltransferase/glycogen phosphorylase"/>
    <property type="match status" value="1"/>
</dbReference>
<evidence type="ECO:0000259" key="2">
    <source>
        <dbReference type="Pfam" id="PF00534"/>
    </source>
</evidence>
<dbReference type="InterPro" id="IPR029044">
    <property type="entry name" value="Nucleotide-diphossugar_trans"/>
</dbReference>
<evidence type="ECO:0000313" key="5">
    <source>
        <dbReference type="Proteomes" id="UP001202867"/>
    </source>
</evidence>
<dbReference type="InterPro" id="IPR001296">
    <property type="entry name" value="Glyco_trans_1"/>
</dbReference>
<gene>
    <name evidence="4" type="ORF">MWN33_00280</name>
</gene>
<comment type="caution">
    <text evidence="4">The sequence shown here is derived from an EMBL/GenBank/DDBJ whole genome shotgun (WGS) entry which is preliminary data.</text>
</comment>
<dbReference type="Gene3D" id="3.40.50.150">
    <property type="entry name" value="Vaccinia Virus protein VP39"/>
    <property type="match status" value="1"/>
</dbReference>
<dbReference type="Pfam" id="PF00535">
    <property type="entry name" value="Glycos_transf_2"/>
    <property type="match status" value="1"/>
</dbReference>
<reference evidence="5" key="1">
    <citation type="submission" date="2023-07" db="EMBL/GenBank/DDBJ databases">
        <title>Ancylobacter moscoviensis sp. nov., facultatively methylotrophic bacteria from activated sludge and the reclassification of Starkeya novella (Starkey 1934) Kelly et al. 2000 as Ancylobacter novellus comb. nov., Starkeya koreensis Im et al. 2006 as Ancylobacter koreensis comb.nov., Angulomicrobium tetraedrale Vasil'eva et al. 1986 as Ancylobacter tetraedralis comb. nov., Angulomicrobium amanitiforme Fritz et al. 2004 as Ancylobacter amanitiformis comb. nov. and Methylorhabdus multivorans Doronina et al. 1996 as Ancylobacter multivorans comb. nov. and emended description of the genus Ancylobacter.</title>
        <authorList>
            <person name="Doronina N."/>
            <person name="Chemodurova A."/>
            <person name="Grouzdev D."/>
            <person name="Koziaeva V."/>
            <person name="Shi W."/>
            <person name="Wu L."/>
            <person name="Kaparullina E."/>
        </authorList>
    </citation>
    <scope>NUCLEOTIDE SEQUENCE [LARGE SCALE GENOMIC DNA]</scope>
    <source>
        <strain evidence="5">Jip08</strain>
    </source>
</reference>
<feature type="domain" description="Glycosyl transferase family 1" evidence="2">
    <location>
        <begin position="785"/>
        <end position="933"/>
    </location>
</feature>
<name>A0ABT0DGR2_9HYPH</name>
<dbReference type="EC" id="2.4.-.-" evidence="4"/>
<dbReference type="SUPFAM" id="SSF53335">
    <property type="entry name" value="S-adenosyl-L-methionine-dependent methyltransferases"/>
    <property type="match status" value="1"/>
</dbReference>
<evidence type="ECO:0000259" key="3">
    <source>
        <dbReference type="Pfam" id="PF00535"/>
    </source>
</evidence>
<dbReference type="PANTHER" id="PTHR22916">
    <property type="entry name" value="GLYCOSYLTRANSFERASE"/>
    <property type="match status" value="1"/>
</dbReference>
<keyword evidence="4" id="KW-0328">Glycosyltransferase</keyword>
<proteinExistence type="predicted"/>
<accession>A0ABT0DGR2</accession>
<keyword evidence="5" id="KW-1185">Reference proteome</keyword>
<protein>
    <submittedName>
        <fullName evidence="4">Glycosyltransferase</fullName>
        <ecNumber evidence="4">2.4.-.-</ecNumber>
    </submittedName>
</protein>
<sequence length="961" mass="108415">MTDIRKLADLLFSIPVDMGGGSALDKIYVMAGLAGRLGLKSYVEIGVYRGRSLLPMALSFAARGGRSYGIDPYLRSAAYEQDIPPAQFDAVTAFIEATDYDAVHDEFLRRRDEVKLASSCELLRETSARAGGLLRARGILADMVHIDGNHDRAHALADVMNYIGIMTDGAILVLDDIDWPSVGDALSYAKERMSLVFETATYAVFIGSSDGALIRDLGAFCRSLERHAQRFLDTEPAPRVSVSIITYNQERYIGQAIESALSQKTDFDVELVVGEDCSSDATLAICRDYRDRYPDRIHLVERPGNLGAVANYLETYKDCRGEYVAFLEGDDFWTDPLKLQKQVDFLDAHRDYAICFHNVLLVDDAGRPIRPLFSTLPDTSTAADLCEGDYISTPSCMVRNRLVEEIPAWMYTLPGCDWPFDILNAEHGKIKFIDQTMAAYRLHGSSIWSSRPAYERFAAAITIGMRLDRFFGFRYRDRFARYIESNRRALTAEMDARRRSAGPQPERNRALPAQPLPVVEQAEVEMPPARAPTKRRGRVSTARKKLQRHWRRLFARPAHIEPVAPPDEPLPRSDPPEPSSPLDLIVLDDAFPHPHSGFRLEELDTYLAMFERMRVFTTGRAFSFFKDPRDVREVIAEHDERAPALLGRTLPFADLPPTITARCGYAVFAGNAWENVAYLEASNIPFVFTLYPGGSFYIHDPASDERLRRVFGSPMFRKVIVTQKLTFDYIIDQGFCEKEDIEFIYGVVTPTETLVASSAPHIYYKNGKERLDICFTAHKYTSDGHDKGYDIFLDVARMLAARFEDCHFHVVGGFGEDDLSIAGLERRISFYGLRDQEWLRDFYRDKDLILLCNIPFVISPGAFDGFPTACGSDAMLNEVALFCTDPLNLNCAFVDGRDIVIVPYDVDAIVEKLSWYREHPHELAELARNGRKQAARAYSFEAQLAPRLAVLRNQIESSARE</sequence>
<dbReference type="SUPFAM" id="SSF53448">
    <property type="entry name" value="Nucleotide-diphospho-sugar transferases"/>
    <property type="match status" value="1"/>
</dbReference>
<dbReference type="GO" id="GO:0016757">
    <property type="term" value="F:glycosyltransferase activity"/>
    <property type="evidence" value="ECO:0007669"/>
    <property type="project" value="UniProtKB-KW"/>
</dbReference>
<dbReference type="Gene3D" id="3.40.50.2000">
    <property type="entry name" value="Glycogen Phosphorylase B"/>
    <property type="match status" value="1"/>
</dbReference>
<dbReference type="CDD" id="cd03801">
    <property type="entry name" value="GT4_PimA-like"/>
    <property type="match status" value="1"/>
</dbReference>
<dbReference type="Pfam" id="PF13578">
    <property type="entry name" value="Methyltransf_24"/>
    <property type="match status" value="1"/>
</dbReference>
<dbReference type="Proteomes" id="UP001202867">
    <property type="component" value="Unassembled WGS sequence"/>
</dbReference>
<dbReference type="InterPro" id="IPR029063">
    <property type="entry name" value="SAM-dependent_MTases_sf"/>
</dbReference>
<dbReference type="Pfam" id="PF00534">
    <property type="entry name" value="Glycos_transf_1"/>
    <property type="match status" value="1"/>
</dbReference>
<organism evidence="4 5">
    <name type="scientific">Ancylobacter koreensis</name>
    <dbReference type="NCBI Taxonomy" id="266121"/>
    <lineage>
        <taxon>Bacteria</taxon>
        <taxon>Pseudomonadati</taxon>
        <taxon>Pseudomonadota</taxon>
        <taxon>Alphaproteobacteria</taxon>
        <taxon>Hyphomicrobiales</taxon>
        <taxon>Xanthobacteraceae</taxon>
        <taxon>Ancylobacter</taxon>
    </lineage>
</organism>
<keyword evidence="4" id="KW-0808">Transferase</keyword>
<dbReference type="EMBL" id="JALKCG010000001">
    <property type="protein sequence ID" value="MCK0206465.1"/>
    <property type="molecule type" value="Genomic_DNA"/>
</dbReference>
<evidence type="ECO:0000313" key="4">
    <source>
        <dbReference type="EMBL" id="MCK0206465.1"/>
    </source>
</evidence>